<dbReference type="Proteomes" id="UP000321234">
    <property type="component" value="Unassembled WGS sequence"/>
</dbReference>
<comment type="caution">
    <text evidence="1">The sequence shown here is derived from an EMBL/GenBank/DDBJ whole genome shotgun (WGS) entry which is preliminary data.</text>
</comment>
<dbReference type="RefSeq" id="WP_147924605.1">
    <property type="nucleotide sequence ID" value="NZ_VKAC01000001.1"/>
</dbReference>
<evidence type="ECO:0000313" key="1">
    <source>
        <dbReference type="EMBL" id="TXR57994.1"/>
    </source>
</evidence>
<accession>A0A5C8ZK50</accession>
<name>A0A5C8ZK50_9ACTN</name>
<dbReference type="AlphaFoldDB" id="A0A5C8ZK50"/>
<keyword evidence="2" id="KW-1185">Reference proteome</keyword>
<organism evidence="1 2">
    <name type="scientific">Quadrisphaera setariae</name>
    <dbReference type="NCBI Taxonomy" id="2593304"/>
    <lineage>
        <taxon>Bacteria</taxon>
        <taxon>Bacillati</taxon>
        <taxon>Actinomycetota</taxon>
        <taxon>Actinomycetes</taxon>
        <taxon>Kineosporiales</taxon>
        <taxon>Kineosporiaceae</taxon>
        <taxon>Quadrisphaera</taxon>
    </lineage>
</organism>
<protein>
    <submittedName>
        <fullName evidence="1">Uncharacterized protein</fullName>
    </submittedName>
</protein>
<evidence type="ECO:0000313" key="2">
    <source>
        <dbReference type="Proteomes" id="UP000321234"/>
    </source>
</evidence>
<reference evidence="1 2" key="1">
    <citation type="submission" date="2019-07" db="EMBL/GenBank/DDBJ databases">
        <title>Quadrisphaera sp. strain DD2A genome sequencing and assembly.</title>
        <authorList>
            <person name="Kim I."/>
        </authorList>
    </citation>
    <scope>NUCLEOTIDE SEQUENCE [LARGE SCALE GENOMIC DNA]</scope>
    <source>
        <strain evidence="1 2">DD2A</strain>
    </source>
</reference>
<dbReference type="EMBL" id="VKAC01000001">
    <property type="protein sequence ID" value="TXR57994.1"/>
    <property type="molecule type" value="Genomic_DNA"/>
</dbReference>
<proteinExistence type="predicted"/>
<sequence>MDFISVEALLKNAVRALVRDDRRLLDELRGAPAASAERVLAAAAARQVARLLPEGWDVACTDRRPTVVTAPGHRVDVLDPVPSPARPLDDAPAQAFEPVELAGPDVVVRLGGPAEGDAALLALAVRASQPVRGGDPGGAVWRALTGFVADGHHQHGVVLHLGLDHPRGAHPAWQWAASGAAAADVAPVRVFSESELDSLLASRGAALQSA</sequence>
<gene>
    <name evidence="1" type="ORF">FMM08_01875</name>
</gene>